<keyword evidence="3" id="KW-0732">Signal</keyword>
<dbReference type="PROSITE" id="PS00332">
    <property type="entry name" value="SOD_CU_ZN_2"/>
    <property type="match status" value="1"/>
</dbReference>
<evidence type="ECO:0000259" key="4">
    <source>
        <dbReference type="Pfam" id="PF00080"/>
    </source>
</evidence>
<comment type="similarity">
    <text evidence="1 2">Belongs to the Cu-Zn superoxide dismutase family.</text>
</comment>
<comment type="cofactor">
    <cofactor evidence="2">
        <name>Cu cation</name>
        <dbReference type="ChEBI" id="CHEBI:23378"/>
    </cofactor>
    <text evidence="2">Binds 1 copper ion per subunit.</text>
</comment>
<dbReference type="Gene3D" id="2.60.40.200">
    <property type="entry name" value="Superoxide dismutase, copper/zinc binding domain"/>
    <property type="match status" value="1"/>
</dbReference>
<sequence>MKKSILACLFLVSGGIASHALAEEVTLHKVSAEGIGEAIGTVDIQQTKYGLQFTPKLKGLTPGVHGFHVHANGSCEPGVSEGKTVAAGAAGGHLDPQKTGKHLGPYGEGHLGDLPAIYVDDKGNAAYPVLAPRLQSLDAIKGKALMVHIGGDNHADHPQPLGGGGGRYACGVI</sequence>
<dbReference type="Pfam" id="PF00080">
    <property type="entry name" value="Sod_Cu"/>
    <property type="match status" value="1"/>
</dbReference>
<dbReference type="InterPro" id="IPR036423">
    <property type="entry name" value="SOD-like_Cu/Zn_dom_sf"/>
</dbReference>
<evidence type="ECO:0000313" key="6">
    <source>
        <dbReference type="Proteomes" id="UP000281332"/>
    </source>
</evidence>
<dbReference type="PANTHER" id="PTHR10003">
    <property type="entry name" value="SUPEROXIDE DISMUTASE CU-ZN -RELATED"/>
    <property type="match status" value="1"/>
</dbReference>
<keyword evidence="2" id="KW-0186">Copper</keyword>
<comment type="cofactor">
    <cofactor evidence="2">
        <name>Zn(2+)</name>
        <dbReference type="ChEBI" id="CHEBI:29105"/>
    </cofactor>
    <text evidence="2">Binds 1 zinc ion per subunit.</text>
</comment>
<gene>
    <name evidence="5" type="ORF">BBB56_15135</name>
</gene>
<dbReference type="GO" id="GO:0004784">
    <property type="term" value="F:superoxide dismutase activity"/>
    <property type="evidence" value="ECO:0007669"/>
    <property type="project" value="UniProtKB-EC"/>
</dbReference>
<keyword evidence="6" id="KW-1185">Reference proteome</keyword>
<name>A0A3N4P194_9GAMM</name>
<dbReference type="Proteomes" id="UP000281332">
    <property type="component" value="Unassembled WGS sequence"/>
</dbReference>
<reference evidence="5 6" key="1">
    <citation type="submission" date="2018-11" db="EMBL/GenBank/DDBJ databases">
        <title>Whole genome sequencing of Pantoea sp. RIT388.</title>
        <authorList>
            <person name="Gan H.M."/>
            <person name="Hudson A.O."/>
        </authorList>
    </citation>
    <scope>NUCLEOTIDE SEQUENCE [LARGE SCALE GENOMIC DNA]</scope>
    <source>
        <strain evidence="5 6">RIT388</strain>
    </source>
</reference>
<dbReference type="OrthoDB" id="5431326at2"/>
<dbReference type="EC" id="1.15.1.1" evidence="2"/>
<dbReference type="RefSeq" id="WP_123801756.1">
    <property type="nucleotide sequence ID" value="NZ_RMVG01000012.1"/>
</dbReference>
<feature type="domain" description="Superoxide dismutase copper/zinc binding" evidence="4">
    <location>
        <begin position="40"/>
        <end position="173"/>
    </location>
</feature>
<organism evidence="5 6">
    <name type="scientific">Candidatus Pantoea deserta</name>
    <dbReference type="NCBI Taxonomy" id="1869313"/>
    <lineage>
        <taxon>Bacteria</taxon>
        <taxon>Pseudomonadati</taxon>
        <taxon>Pseudomonadota</taxon>
        <taxon>Gammaproteobacteria</taxon>
        <taxon>Enterobacterales</taxon>
        <taxon>Erwiniaceae</taxon>
        <taxon>Pantoea</taxon>
    </lineage>
</organism>
<evidence type="ECO:0000256" key="1">
    <source>
        <dbReference type="ARBA" id="ARBA00010457"/>
    </source>
</evidence>
<keyword evidence="2" id="KW-0862">Zinc</keyword>
<evidence type="ECO:0000256" key="3">
    <source>
        <dbReference type="SAM" id="SignalP"/>
    </source>
</evidence>
<proteinExistence type="inferred from homology"/>
<dbReference type="InterPro" id="IPR024134">
    <property type="entry name" value="SOD_Cu/Zn_/chaperone"/>
</dbReference>
<dbReference type="NCBIfam" id="NF007628">
    <property type="entry name" value="PRK10290.1"/>
    <property type="match status" value="1"/>
</dbReference>
<dbReference type="InterPro" id="IPR001424">
    <property type="entry name" value="SOD_Cu_Zn_dom"/>
</dbReference>
<dbReference type="SUPFAM" id="SSF49329">
    <property type="entry name" value="Cu,Zn superoxide dismutase-like"/>
    <property type="match status" value="1"/>
</dbReference>
<dbReference type="CDD" id="cd00305">
    <property type="entry name" value="Cu-Zn_Superoxide_Dismutase"/>
    <property type="match status" value="1"/>
</dbReference>
<evidence type="ECO:0000256" key="2">
    <source>
        <dbReference type="RuleBase" id="RU000393"/>
    </source>
</evidence>
<feature type="signal peptide" evidence="3">
    <location>
        <begin position="1"/>
        <end position="22"/>
    </location>
</feature>
<comment type="catalytic activity">
    <reaction evidence="2">
        <text>2 superoxide + 2 H(+) = H2O2 + O2</text>
        <dbReference type="Rhea" id="RHEA:20696"/>
        <dbReference type="ChEBI" id="CHEBI:15378"/>
        <dbReference type="ChEBI" id="CHEBI:15379"/>
        <dbReference type="ChEBI" id="CHEBI:16240"/>
        <dbReference type="ChEBI" id="CHEBI:18421"/>
        <dbReference type="EC" id="1.15.1.1"/>
    </reaction>
</comment>
<dbReference type="EMBL" id="RMVG01000012">
    <property type="protein sequence ID" value="RPD98350.1"/>
    <property type="molecule type" value="Genomic_DNA"/>
</dbReference>
<comment type="function">
    <text evidence="2">Destroys radicals which are normally produced within the cells and which are toxic to biological systems.</text>
</comment>
<feature type="chain" id="PRO_5018178042" description="Superoxide dismutase [Cu-Zn]" evidence="3">
    <location>
        <begin position="23"/>
        <end position="173"/>
    </location>
</feature>
<dbReference type="PROSITE" id="PS00087">
    <property type="entry name" value="SOD_CU_ZN_1"/>
    <property type="match status" value="1"/>
</dbReference>
<dbReference type="InterPro" id="IPR018152">
    <property type="entry name" value="SOD_Cu/Zn_BS"/>
</dbReference>
<keyword evidence="2" id="KW-0560">Oxidoreductase</keyword>
<protein>
    <recommendedName>
        <fullName evidence="2">Superoxide dismutase [Cu-Zn]</fullName>
        <ecNumber evidence="2">1.15.1.1</ecNumber>
    </recommendedName>
</protein>
<evidence type="ECO:0000313" key="5">
    <source>
        <dbReference type="EMBL" id="RPD98350.1"/>
    </source>
</evidence>
<keyword evidence="2" id="KW-0479">Metal-binding</keyword>
<dbReference type="AlphaFoldDB" id="A0A3N4P194"/>
<dbReference type="GO" id="GO:0005507">
    <property type="term" value="F:copper ion binding"/>
    <property type="evidence" value="ECO:0007669"/>
    <property type="project" value="InterPro"/>
</dbReference>
<comment type="caution">
    <text evidence="5">The sequence shown here is derived from an EMBL/GenBank/DDBJ whole genome shotgun (WGS) entry which is preliminary data.</text>
</comment>
<accession>A0A3N4P194</accession>